<protein>
    <submittedName>
        <fullName evidence="1">Uncharacterized protein</fullName>
    </submittedName>
</protein>
<accession>X0RWK5</accession>
<organism evidence="1">
    <name type="scientific">marine sediment metagenome</name>
    <dbReference type="NCBI Taxonomy" id="412755"/>
    <lineage>
        <taxon>unclassified sequences</taxon>
        <taxon>metagenomes</taxon>
        <taxon>ecological metagenomes</taxon>
    </lineage>
</organism>
<proteinExistence type="predicted"/>
<comment type="caution">
    <text evidence="1">The sequence shown here is derived from an EMBL/GenBank/DDBJ whole genome shotgun (WGS) entry which is preliminary data.</text>
</comment>
<dbReference type="AlphaFoldDB" id="X0RWK5"/>
<dbReference type="EMBL" id="BARS01003752">
    <property type="protein sequence ID" value="GAF68117.1"/>
    <property type="molecule type" value="Genomic_DNA"/>
</dbReference>
<evidence type="ECO:0000313" key="1">
    <source>
        <dbReference type="EMBL" id="GAF68117.1"/>
    </source>
</evidence>
<sequence length="173" mass="18223">MADTRAFNVYYANRTVLPGEVPIAGDEFLVLRGGTVYRMPAAAVFAYAATTDNSDVTAIATQDVWVDIAGTLVEGVASANFSFATNQFTYNGINQAAPALLKAKMSTLRIGGGDDNYEVGLFVNDVQLGSGMIAGCGNSLAGYAQTENTHTFQTGDIIEMKVRNTTGTADCIV</sequence>
<reference evidence="1" key="1">
    <citation type="journal article" date="2014" name="Front. Microbiol.">
        <title>High frequency of phylogenetically diverse reductive dehalogenase-homologous genes in deep subseafloor sedimentary metagenomes.</title>
        <authorList>
            <person name="Kawai M."/>
            <person name="Futagami T."/>
            <person name="Toyoda A."/>
            <person name="Takaki Y."/>
            <person name="Nishi S."/>
            <person name="Hori S."/>
            <person name="Arai W."/>
            <person name="Tsubouchi T."/>
            <person name="Morono Y."/>
            <person name="Uchiyama I."/>
            <person name="Ito T."/>
            <person name="Fujiyama A."/>
            <person name="Inagaki F."/>
            <person name="Takami H."/>
        </authorList>
    </citation>
    <scope>NUCLEOTIDE SEQUENCE</scope>
    <source>
        <strain evidence="1">Expedition CK06-06</strain>
    </source>
</reference>
<name>X0RWK5_9ZZZZ</name>
<gene>
    <name evidence="1" type="ORF">S01H1_07271</name>
</gene>
<feature type="non-terminal residue" evidence="1">
    <location>
        <position position="173"/>
    </location>
</feature>